<dbReference type="Pfam" id="PF00549">
    <property type="entry name" value="Ligase_CoA"/>
    <property type="match status" value="1"/>
</dbReference>
<dbReference type="GO" id="GO:0004776">
    <property type="term" value="F:succinate-CoA ligase (GDP-forming) activity"/>
    <property type="evidence" value="ECO:0007669"/>
    <property type="project" value="UniProtKB-EC"/>
</dbReference>
<dbReference type="FunFam" id="3.30.470.20:FF:000002">
    <property type="entry name" value="Succinate--CoA ligase [ADP-forming] subunit beta"/>
    <property type="match status" value="1"/>
</dbReference>
<dbReference type="FunFam" id="3.30.1490.20:FF:000004">
    <property type="entry name" value="Succinate--CoA ligase [ADP-forming] subunit beta, mitochondrial"/>
    <property type="match status" value="1"/>
</dbReference>
<comment type="subcellular location">
    <subcellularLocation>
        <location evidence="10">Mitochondrion</location>
    </subcellularLocation>
</comment>
<evidence type="ECO:0000259" key="12">
    <source>
        <dbReference type="Pfam" id="PF00549"/>
    </source>
</evidence>
<dbReference type="InterPro" id="IPR016102">
    <property type="entry name" value="Succinyl-CoA_synth-like"/>
</dbReference>
<name>A0ABD2QIJ2_9PLAT</name>
<evidence type="ECO:0000256" key="3">
    <source>
        <dbReference type="ARBA" id="ARBA00022598"/>
    </source>
</evidence>
<evidence type="ECO:0000256" key="11">
    <source>
        <dbReference type="RuleBase" id="RU361258"/>
    </source>
</evidence>
<evidence type="ECO:0000256" key="9">
    <source>
        <dbReference type="ARBA" id="ARBA00063570"/>
    </source>
</evidence>
<feature type="binding site" evidence="10">
    <location>
        <position position="227"/>
    </location>
    <ligand>
        <name>Mg(2+)</name>
        <dbReference type="ChEBI" id="CHEBI:18420"/>
    </ligand>
</feature>
<feature type="binding site" evidence="10">
    <location>
        <position position="213"/>
    </location>
    <ligand>
        <name>Mg(2+)</name>
        <dbReference type="ChEBI" id="CHEBI:18420"/>
    </ligand>
</feature>
<dbReference type="AlphaFoldDB" id="A0ABD2QIJ2"/>
<accession>A0ABD2QIJ2</accession>
<evidence type="ECO:0000256" key="10">
    <source>
        <dbReference type="HAMAP-Rule" id="MF_03219"/>
    </source>
</evidence>
<dbReference type="InterPro" id="IPR017866">
    <property type="entry name" value="Succ-CoA_synthase_bsu_CS"/>
</dbReference>
<dbReference type="HAMAP" id="MF_00558">
    <property type="entry name" value="Succ_CoA_beta"/>
    <property type="match status" value="1"/>
</dbReference>
<dbReference type="GO" id="GO:0006099">
    <property type="term" value="P:tricarboxylic acid cycle"/>
    <property type="evidence" value="ECO:0007669"/>
    <property type="project" value="UniProtKB-UniRule"/>
</dbReference>
<feature type="domain" description="ATP-citrate synthase/succinyl-CoA ligase C-terminal" evidence="12">
    <location>
        <begin position="290"/>
        <end position="407"/>
    </location>
</feature>
<dbReference type="EMBL" id="JBJKFK010000143">
    <property type="protein sequence ID" value="KAL3319358.1"/>
    <property type="molecule type" value="Genomic_DNA"/>
</dbReference>
<feature type="binding site" evidence="10">
    <location>
        <position position="119"/>
    </location>
    <ligand>
        <name>ATP</name>
        <dbReference type="ChEBI" id="CHEBI:30616"/>
    </ligand>
</feature>
<dbReference type="Gene3D" id="3.30.1490.20">
    <property type="entry name" value="ATP-grasp fold, A domain"/>
    <property type="match status" value="1"/>
</dbReference>
<protein>
    <recommendedName>
        <fullName evidence="10">Succinate--CoA ligase [ADP-forming] subunit beta, mitochondrial</fullName>
        <ecNumber evidence="10">6.2.1.5</ecNumber>
    </recommendedName>
    <alternativeName>
        <fullName evidence="10">Succinyl-CoA synthetase beta chain</fullName>
        <shortName evidence="10">SCS-beta</shortName>
    </alternativeName>
</protein>
<dbReference type="InterPro" id="IPR005809">
    <property type="entry name" value="Succ_CoA_ligase-like_bsu"/>
</dbReference>
<evidence type="ECO:0000256" key="2">
    <source>
        <dbReference type="ARBA" id="ARBA00022532"/>
    </source>
</evidence>
<evidence type="ECO:0000259" key="13">
    <source>
        <dbReference type="Pfam" id="PF08442"/>
    </source>
</evidence>
<keyword evidence="4 10" id="KW-0479">Metal-binding</keyword>
<feature type="binding site" evidence="10">
    <location>
        <position position="292"/>
    </location>
    <ligand>
        <name>substrate</name>
        <note>ligand shared with subunit alpha</note>
    </ligand>
</feature>
<comment type="cofactor">
    <cofactor evidence="10">
        <name>Mg(2+)</name>
        <dbReference type="ChEBI" id="CHEBI:18420"/>
    </cofactor>
    <text evidence="10">Binds 1 Mg(2+) ion per subunit.</text>
</comment>
<keyword evidence="3 10" id="KW-0436">Ligase</keyword>
<keyword evidence="2 10" id="KW-0816">Tricarboxylic acid cycle</keyword>
<dbReference type="GO" id="GO:0005739">
    <property type="term" value="C:mitochondrion"/>
    <property type="evidence" value="ECO:0007669"/>
    <property type="project" value="UniProtKB-SubCell"/>
</dbReference>
<dbReference type="NCBIfam" id="TIGR01016">
    <property type="entry name" value="sucCoAbeta"/>
    <property type="match status" value="1"/>
</dbReference>
<dbReference type="InterPro" id="IPR013815">
    <property type="entry name" value="ATP_grasp_subdomain_1"/>
</dbReference>
<keyword evidence="5 10" id="KW-0547">Nucleotide-binding</keyword>
<organism evidence="14 15">
    <name type="scientific">Cichlidogyrus casuarinus</name>
    <dbReference type="NCBI Taxonomy" id="1844966"/>
    <lineage>
        <taxon>Eukaryota</taxon>
        <taxon>Metazoa</taxon>
        <taxon>Spiralia</taxon>
        <taxon>Lophotrochozoa</taxon>
        <taxon>Platyhelminthes</taxon>
        <taxon>Monogenea</taxon>
        <taxon>Monopisthocotylea</taxon>
        <taxon>Dactylogyridea</taxon>
        <taxon>Ancyrocephalidae</taxon>
        <taxon>Cichlidogyrus</taxon>
    </lineage>
</organism>
<dbReference type="Gene3D" id="3.40.50.261">
    <property type="entry name" value="Succinyl-CoA synthetase domains"/>
    <property type="match status" value="1"/>
</dbReference>
<keyword evidence="10" id="KW-0067">ATP-binding</keyword>
<feature type="binding site" evidence="10">
    <location>
        <begin position="349"/>
        <end position="351"/>
    </location>
    <ligand>
        <name>substrate</name>
        <note>ligand shared with subunit alpha</note>
    </ligand>
</feature>
<evidence type="ECO:0000313" key="15">
    <source>
        <dbReference type="Proteomes" id="UP001626550"/>
    </source>
</evidence>
<comment type="catalytic activity">
    <reaction evidence="7">
        <text>GTP + succinate + CoA = succinyl-CoA + GDP + phosphate</text>
        <dbReference type="Rhea" id="RHEA:22120"/>
        <dbReference type="ChEBI" id="CHEBI:30031"/>
        <dbReference type="ChEBI" id="CHEBI:37565"/>
        <dbReference type="ChEBI" id="CHEBI:43474"/>
        <dbReference type="ChEBI" id="CHEBI:57287"/>
        <dbReference type="ChEBI" id="CHEBI:57292"/>
        <dbReference type="ChEBI" id="CHEBI:58189"/>
        <dbReference type="EC" id="6.2.1.4"/>
    </reaction>
</comment>
<dbReference type="Proteomes" id="UP001626550">
    <property type="component" value="Unassembled WGS sequence"/>
</dbReference>
<dbReference type="PIRSF" id="PIRSF001554">
    <property type="entry name" value="SucCS_beta"/>
    <property type="match status" value="1"/>
</dbReference>
<evidence type="ECO:0000256" key="8">
    <source>
        <dbReference type="ARBA" id="ARBA00053833"/>
    </source>
</evidence>
<comment type="pathway">
    <text evidence="1 10">Carbohydrate metabolism; tricarboxylic acid cycle; succinate from succinyl-CoA (ligase route): step 1/1.</text>
</comment>
<feature type="binding site" evidence="10">
    <location>
        <begin position="58"/>
        <end position="60"/>
    </location>
    <ligand>
        <name>ATP</name>
        <dbReference type="ChEBI" id="CHEBI:30616"/>
    </ligand>
</feature>
<keyword evidence="10" id="KW-0496">Mitochondrion</keyword>
<dbReference type="FunFam" id="3.40.50.261:FF:000001">
    <property type="entry name" value="Succinate--CoA ligase [ADP-forming] subunit beta"/>
    <property type="match status" value="1"/>
</dbReference>
<evidence type="ECO:0000256" key="6">
    <source>
        <dbReference type="ARBA" id="ARBA00022842"/>
    </source>
</evidence>
<feature type="domain" description="ATP-grasp fold succinyl-CoA synthetase-type" evidence="13">
    <location>
        <begin position="7"/>
        <end position="215"/>
    </location>
</feature>
<evidence type="ECO:0000256" key="7">
    <source>
        <dbReference type="ARBA" id="ARBA00052879"/>
    </source>
</evidence>
<dbReference type="SUPFAM" id="SSF56059">
    <property type="entry name" value="Glutathione synthetase ATP-binding domain-like"/>
    <property type="match status" value="1"/>
</dbReference>
<dbReference type="EC" id="6.2.1.5" evidence="10"/>
<dbReference type="GO" id="GO:0005524">
    <property type="term" value="F:ATP binding"/>
    <property type="evidence" value="ECO:0007669"/>
    <property type="project" value="UniProtKB-UniRule"/>
</dbReference>
<evidence type="ECO:0000313" key="14">
    <source>
        <dbReference type="EMBL" id="KAL3319358.1"/>
    </source>
</evidence>
<reference evidence="14 15" key="1">
    <citation type="submission" date="2024-11" db="EMBL/GenBank/DDBJ databases">
        <title>Adaptive evolution of stress response genes in parasites aligns with host niche diversity.</title>
        <authorList>
            <person name="Hahn C."/>
            <person name="Resl P."/>
        </authorList>
    </citation>
    <scope>NUCLEOTIDE SEQUENCE [LARGE SCALE GENOMIC DNA]</scope>
    <source>
        <strain evidence="14">EGGRZ-B1_66</strain>
        <tissue evidence="14">Body</tissue>
    </source>
</reference>
<dbReference type="PANTHER" id="PTHR11815:SF10">
    <property type="entry name" value="SUCCINATE--COA LIGASE [GDP-FORMING] SUBUNIT BETA, MITOCHONDRIAL"/>
    <property type="match status" value="1"/>
</dbReference>
<gene>
    <name evidence="14" type="primary">SUCLG2</name>
    <name evidence="14" type="ORF">Ciccas_001980</name>
</gene>
<dbReference type="PROSITE" id="PS01217">
    <property type="entry name" value="SUCCINYL_COA_LIG_3"/>
    <property type="match status" value="1"/>
</dbReference>
<evidence type="ECO:0000256" key="1">
    <source>
        <dbReference type="ARBA" id="ARBA00005064"/>
    </source>
</evidence>
<dbReference type="GO" id="GO:0000287">
    <property type="term" value="F:magnesium ion binding"/>
    <property type="evidence" value="ECO:0007669"/>
    <property type="project" value="UniProtKB-UniRule"/>
</dbReference>
<dbReference type="NCBIfam" id="NF001913">
    <property type="entry name" value="PRK00696.1"/>
    <property type="match status" value="1"/>
</dbReference>
<dbReference type="Gene3D" id="3.30.470.20">
    <property type="entry name" value="ATP-grasp fold, B domain"/>
    <property type="match status" value="1"/>
</dbReference>
<dbReference type="PANTHER" id="PTHR11815">
    <property type="entry name" value="SUCCINYL-COA SYNTHETASE BETA CHAIN"/>
    <property type="match status" value="1"/>
</dbReference>
<dbReference type="GO" id="GO:0004775">
    <property type="term" value="F:succinate-CoA ligase (ADP-forming) activity"/>
    <property type="evidence" value="ECO:0007669"/>
    <property type="project" value="UniProtKB-UniRule"/>
</dbReference>
<dbReference type="InterPro" id="IPR005811">
    <property type="entry name" value="SUCC_ACL_C"/>
</dbReference>
<keyword evidence="6 10" id="KW-0460">Magnesium</keyword>
<comment type="catalytic activity">
    <reaction evidence="10">
        <text>succinate + ATP + CoA = succinyl-CoA + ADP + phosphate</text>
        <dbReference type="Rhea" id="RHEA:17661"/>
        <dbReference type="ChEBI" id="CHEBI:30031"/>
        <dbReference type="ChEBI" id="CHEBI:30616"/>
        <dbReference type="ChEBI" id="CHEBI:43474"/>
        <dbReference type="ChEBI" id="CHEBI:57287"/>
        <dbReference type="ChEBI" id="CHEBI:57292"/>
        <dbReference type="ChEBI" id="CHEBI:456216"/>
        <dbReference type="EC" id="6.2.1.5"/>
    </reaction>
</comment>
<dbReference type="InterPro" id="IPR013650">
    <property type="entry name" value="ATP-grasp_succ-CoA_synth-type"/>
</dbReference>
<evidence type="ECO:0000256" key="4">
    <source>
        <dbReference type="ARBA" id="ARBA00022723"/>
    </source>
</evidence>
<sequence>MQCRFLNLQEYQSKGILASYGINIQNFKVAKTIKEAEVISKQFTPNEYVVKAQILAGGRGKGTFSNGYKGGVKLTKDAKEVVNLVNKMLGQRLITKQTNSQGVLVNTVMVAEALDIKKERYIAILLDRKTSSFAIVYSNEGGMDIEEVAANTPEKIFHECIDCNSGLTEVQLKKIATNLGFLPDSEQYAVFCDQLKKLYLMFCDLDLTQVEINPFGETPDGHLVCFDVKLQFDSNAIFRQKHIQELASETEKIEVESAGPNSLIALESMAAKANLSYIGLPSDAGNIGCMVNGAGLAMATMDMVKHCGGEPANFLDLGGSVTESQVSEAFKLLIADPRVSCIFVNIFGGIVDCLTVAKGIATAVKKHDLHAHPLVVRLEGTHSKEAREYLNSSGMAIFAADDFLTATQLAVKHASTPQLRDIA</sequence>
<comment type="function">
    <text evidence="8">GTP-specific succinyl-CoA synthetase functions in the citric acid cycle (TCA), coupling the hydrolysis of succinyl-CoA to the synthesis of GTP and thus represents the only step of substrate-level phosphorylation in the TCA. The beta subunit provides nucleotide specificity of the enzyme and binds the substrate succinate, while the binding sites for coenzyme A and phosphate are found in the alpha subunit.</text>
</comment>
<comment type="caution">
    <text evidence="14">The sequence shown here is derived from an EMBL/GenBank/DDBJ whole genome shotgun (WGS) entry which is preliminary data.</text>
</comment>
<comment type="similarity">
    <text evidence="10 11">Belongs to the succinate/malate CoA ligase beta subunit family.</text>
</comment>
<feature type="binding site" evidence="10">
    <location>
        <position position="51"/>
    </location>
    <ligand>
        <name>ATP</name>
        <dbReference type="ChEBI" id="CHEBI:30616"/>
    </ligand>
</feature>
<dbReference type="Pfam" id="PF08442">
    <property type="entry name" value="ATP-grasp_2"/>
    <property type="match status" value="1"/>
</dbReference>
<proteinExistence type="inferred from homology"/>
<comment type="function">
    <text evidence="10">Succinyl-CoA synthetase functions in the citric acid cycle (TCA), coupling the hydrolysis of succinyl-CoA to the synthesis of ATP and thus represents the only step of substrate-level phosphorylation in the TCA. The beta subunit provides nucleotide specificity of the enzyme and binds the substrate succinate, while the binding sites for coenzyme A and phosphate are found in the alpha subunit.</text>
</comment>
<evidence type="ECO:0000256" key="5">
    <source>
        <dbReference type="ARBA" id="ARBA00022741"/>
    </source>
</evidence>
<keyword evidence="15" id="KW-1185">Reference proteome</keyword>
<dbReference type="SUPFAM" id="SSF52210">
    <property type="entry name" value="Succinyl-CoA synthetase domains"/>
    <property type="match status" value="1"/>
</dbReference>
<comment type="subunit">
    <text evidence="9">Heterodimer of an alpha and a beta subunit. The beta subunit determines specificity for GTP.</text>
</comment>